<dbReference type="InterPro" id="IPR036259">
    <property type="entry name" value="MFS_trans_sf"/>
</dbReference>
<feature type="region of interest" description="Disordered" evidence="6">
    <location>
        <begin position="1"/>
        <end position="47"/>
    </location>
</feature>
<evidence type="ECO:0000313" key="9">
    <source>
        <dbReference type="Proteomes" id="UP000799324"/>
    </source>
</evidence>
<comment type="similarity">
    <text evidence="2">Belongs to the major facilitator superfamily. Proton-dependent oligopeptide transporter (POT/PTR) (TC 2.A.17) family.</text>
</comment>
<keyword evidence="9" id="KW-1185">Reference proteome</keyword>
<evidence type="ECO:0000256" key="3">
    <source>
        <dbReference type="ARBA" id="ARBA00022692"/>
    </source>
</evidence>
<feature type="transmembrane region" description="Helical" evidence="7">
    <location>
        <begin position="482"/>
        <end position="504"/>
    </location>
</feature>
<evidence type="ECO:0000256" key="5">
    <source>
        <dbReference type="ARBA" id="ARBA00023136"/>
    </source>
</evidence>
<keyword evidence="4 7" id="KW-1133">Transmembrane helix</keyword>
<dbReference type="GO" id="GO:0022857">
    <property type="term" value="F:transmembrane transporter activity"/>
    <property type="evidence" value="ECO:0007669"/>
    <property type="project" value="InterPro"/>
</dbReference>
<gene>
    <name evidence="8" type="ORF">K491DRAFT_593615</name>
</gene>
<reference evidence="8" key="1">
    <citation type="journal article" date="2020" name="Stud. Mycol.">
        <title>101 Dothideomycetes genomes: a test case for predicting lifestyles and emergence of pathogens.</title>
        <authorList>
            <person name="Haridas S."/>
            <person name="Albert R."/>
            <person name="Binder M."/>
            <person name="Bloem J."/>
            <person name="Labutti K."/>
            <person name="Salamov A."/>
            <person name="Andreopoulos B."/>
            <person name="Baker S."/>
            <person name="Barry K."/>
            <person name="Bills G."/>
            <person name="Bluhm B."/>
            <person name="Cannon C."/>
            <person name="Castanera R."/>
            <person name="Culley D."/>
            <person name="Daum C."/>
            <person name="Ezra D."/>
            <person name="Gonzalez J."/>
            <person name="Henrissat B."/>
            <person name="Kuo A."/>
            <person name="Liang C."/>
            <person name="Lipzen A."/>
            <person name="Lutzoni F."/>
            <person name="Magnuson J."/>
            <person name="Mondo S."/>
            <person name="Nolan M."/>
            <person name="Ohm R."/>
            <person name="Pangilinan J."/>
            <person name="Park H.-J."/>
            <person name="Ramirez L."/>
            <person name="Alfaro M."/>
            <person name="Sun H."/>
            <person name="Tritt A."/>
            <person name="Yoshinaga Y."/>
            <person name="Zwiers L.-H."/>
            <person name="Turgeon B."/>
            <person name="Goodwin S."/>
            <person name="Spatafora J."/>
            <person name="Crous P."/>
            <person name="Grigoriev I."/>
        </authorList>
    </citation>
    <scope>NUCLEOTIDE SEQUENCE</scope>
    <source>
        <strain evidence="8">CBS 122681</strain>
    </source>
</reference>
<name>A0A6A6TFQ6_9PLEO</name>
<evidence type="ECO:0000256" key="1">
    <source>
        <dbReference type="ARBA" id="ARBA00004141"/>
    </source>
</evidence>
<evidence type="ECO:0000313" key="8">
    <source>
        <dbReference type="EMBL" id="KAF2658097.1"/>
    </source>
</evidence>
<dbReference type="EMBL" id="MU004318">
    <property type="protein sequence ID" value="KAF2658097.1"/>
    <property type="molecule type" value="Genomic_DNA"/>
</dbReference>
<dbReference type="Gene3D" id="1.20.1250.20">
    <property type="entry name" value="MFS general substrate transporter like domains"/>
    <property type="match status" value="1"/>
</dbReference>
<comment type="subcellular location">
    <subcellularLocation>
        <location evidence="1">Membrane</location>
        <topology evidence="1">Multi-pass membrane protein</topology>
    </subcellularLocation>
</comment>
<protein>
    <submittedName>
        <fullName evidence="8">MFS peptide transporter</fullName>
    </submittedName>
</protein>
<dbReference type="GO" id="GO:0016020">
    <property type="term" value="C:membrane"/>
    <property type="evidence" value="ECO:0007669"/>
    <property type="project" value="UniProtKB-SubCell"/>
</dbReference>
<feature type="transmembrane region" description="Helical" evidence="7">
    <location>
        <begin position="259"/>
        <end position="282"/>
    </location>
</feature>
<proteinExistence type="inferred from homology"/>
<feature type="transmembrane region" description="Helical" evidence="7">
    <location>
        <begin position="542"/>
        <end position="562"/>
    </location>
</feature>
<organism evidence="8 9">
    <name type="scientific">Lophiostoma macrostomum CBS 122681</name>
    <dbReference type="NCBI Taxonomy" id="1314788"/>
    <lineage>
        <taxon>Eukaryota</taxon>
        <taxon>Fungi</taxon>
        <taxon>Dikarya</taxon>
        <taxon>Ascomycota</taxon>
        <taxon>Pezizomycotina</taxon>
        <taxon>Dothideomycetes</taxon>
        <taxon>Pleosporomycetidae</taxon>
        <taxon>Pleosporales</taxon>
        <taxon>Lophiostomataceae</taxon>
        <taxon>Lophiostoma</taxon>
    </lineage>
</organism>
<evidence type="ECO:0000256" key="7">
    <source>
        <dbReference type="SAM" id="Phobius"/>
    </source>
</evidence>
<feature type="transmembrane region" description="Helical" evidence="7">
    <location>
        <begin position="396"/>
        <end position="415"/>
    </location>
</feature>
<dbReference type="AlphaFoldDB" id="A0A6A6TFQ6"/>
<feature type="transmembrane region" description="Helical" evidence="7">
    <location>
        <begin position="435"/>
        <end position="455"/>
    </location>
</feature>
<feature type="transmembrane region" description="Helical" evidence="7">
    <location>
        <begin position="176"/>
        <end position="194"/>
    </location>
</feature>
<evidence type="ECO:0000256" key="4">
    <source>
        <dbReference type="ARBA" id="ARBA00022989"/>
    </source>
</evidence>
<feature type="compositionally biased region" description="Polar residues" evidence="6">
    <location>
        <begin position="1"/>
        <end position="12"/>
    </location>
</feature>
<feature type="transmembrane region" description="Helical" evidence="7">
    <location>
        <begin position="233"/>
        <end position="253"/>
    </location>
</feature>
<evidence type="ECO:0000256" key="6">
    <source>
        <dbReference type="SAM" id="MobiDB-lite"/>
    </source>
</evidence>
<feature type="transmembrane region" description="Helical" evidence="7">
    <location>
        <begin position="149"/>
        <end position="170"/>
    </location>
</feature>
<keyword evidence="5 7" id="KW-0472">Membrane</keyword>
<sequence>MTLSTTASNQPETEAESGLTGDKEDSKASPPTVVESAGGSEPSEDDLKTLRRVSGKLPWSSALSIAIFEMFESFSLNGTLVVLVNLLQHPLPLGSTTGAGHGRQSGVLGFGQRASTSFCLARAAFMNVMPLFGAFISERYFGCYNTLQSANLIIFLGQFTLTLAVTPSMIAYPQGALGMLITGIIVMGVGFGGYRPNVITLLADQVTDHPLKVTVNPKGKRIIVDDEITRTRVLLYFSCLTNFGSSIGMTAAVCAEKYIGFWLSFAVSTIISLCCPLILHFYRKSYVQKPPTVSVLKNVWRLWALAMKPCWSWNPLQMYRNVQHPEFRNRVKPSILAKKPAWMDFEDSWVDEVSRGLRACRVFCWFLLYWPAIRQMSSNLTSQAATLSLGKISNDVLISFNPFSYIILAIVYDLLIYPATERFGFRFTPIQRMSFGFGSSALAITYAAVTQYFIYKRHPCGTQANSCVEQGQRSDISVWVQIPIYILLANAEILAGVTGMEYACSQAPGNMKSMVMAAWIFTGAGGSAIGGILLLLSEDPNLFWNYTVVAVLSAIACIGVWFSNK</sequence>
<accession>A0A6A6TFQ6</accession>
<dbReference type="Proteomes" id="UP000799324">
    <property type="component" value="Unassembled WGS sequence"/>
</dbReference>
<dbReference type="PANTHER" id="PTHR11654">
    <property type="entry name" value="OLIGOPEPTIDE TRANSPORTER-RELATED"/>
    <property type="match status" value="1"/>
</dbReference>
<keyword evidence="3 7" id="KW-0812">Transmembrane</keyword>
<evidence type="ECO:0000256" key="2">
    <source>
        <dbReference type="ARBA" id="ARBA00005982"/>
    </source>
</evidence>
<dbReference type="OrthoDB" id="8904098at2759"/>
<dbReference type="Pfam" id="PF00854">
    <property type="entry name" value="PTR2"/>
    <property type="match status" value="1"/>
</dbReference>
<feature type="transmembrane region" description="Helical" evidence="7">
    <location>
        <begin position="516"/>
        <end position="536"/>
    </location>
</feature>
<dbReference type="SUPFAM" id="SSF103473">
    <property type="entry name" value="MFS general substrate transporter"/>
    <property type="match status" value="1"/>
</dbReference>
<dbReference type="InterPro" id="IPR000109">
    <property type="entry name" value="POT_fam"/>
</dbReference>